<protein>
    <submittedName>
        <fullName evidence="1">Uncharacterized protein</fullName>
    </submittedName>
</protein>
<dbReference type="EMBL" id="JAFJYH010000014">
    <property type="protein sequence ID" value="KAG4425065.1"/>
    <property type="molecule type" value="Genomic_DNA"/>
</dbReference>
<keyword evidence="2" id="KW-1185">Reference proteome</keyword>
<accession>A0A8H7WHR4</accession>
<comment type="caution">
    <text evidence="1">The sequence shown here is derived from an EMBL/GenBank/DDBJ whole genome shotgun (WGS) entry which is preliminary data.</text>
</comment>
<dbReference type="AlphaFoldDB" id="A0A8H7WHR4"/>
<sequence length="79" mass="9011">MQQGLVKALHIPTRALNGDISWQPSGDTNTGLVDGLERNVVPHEEMLKLERSGDRIWNTCRERFQRSTTEERLKHSAKA</sequence>
<reference evidence="1" key="1">
    <citation type="submission" date="2021-02" db="EMBL/GenBank/DDBJ databases">
        <title>Genome sequence Cadophora malorum strain M34.</title>
        <authorList>
            <person name="Stefanovic E."/>
            <person name="Vu D."/>
            <person name="Scully C."/>
            <person name="Dijksterhuis J."/>
            <person name="Roader J."/>
            <person name="Houbraken J."/>
        </authorList>
    </citation>
    <scope>NUCLEOTIDE SEQUENCE</scope>
    <source>
        <strain evidence="1">M34</strain>
    </source>
</reference>
<organism evidence="1 2">
    <name type="scientific">Cadophora malorum</name>
    <dbReference type="NCBI Taxonomy" id="108018"/>
    <lineage>
        <taxon>Eukaryota</taxon>
        <taxon>Fungi</taxon>
        <taxon>Dikarya</taxon>
        <taxon>Ascomycota</taxon>
        <taxon>Pezizomycotina</taxon>
        <taxon>Leotiomycetes</taxon>
        <taxon>Helotiales</taxon>
        <taxon>Ploettnerulaceae</taxon>
        <taxon>Cadophora</taxon>
    </lineage>
</organism>
<evidence type="ECO:0000313" key="2">
    <source>
        <dbReference type="Proteomes" id="UP000664132"/>
    </source>
</evidence>
<evidence type="ECO:0000313" key="1">
    <source>
        <dbReference type="EMBL" id="KAG4425065.1"/>
    </source>
</evidence>
<dbReference type="Proteomes" id="UP000664132">
    <property type="component" value="Unassembled WGS sequence"/>
</dbReference>
<name>A0A8H7WHR4_9HELO</name>
<proteinExistence type="predicted"/>
<gene>
    <name evidence="1" type="ORF">IFR04_001835</name>
</gene>